<dbReference type="Gene3D" id="3.40.50.1820">
    <property type="entry name" value="alpha/beta hydrolase"/>
    <property type="match status" value="1"/>
</dbReference>
<name>A0ABV3LBB8_9RHOB</name>
<dbReference type="RefSeq" id="WP_366194808.1">
    <property type="nucleotide sequence ID" value="NZ_JBFBVU010000045.1"/>
</dbReference>
<organism evidence="3 4">
    <name type="scientific">Meridianimarinicoccus marinus</name>
    <dbReference type="NCBI Taxonomy" id="3231483"/>
    <lineage>
        <taxon>Bacteria</taxon>
        <taxon>Pseudomonadati</taxon>
        <taxon>Pseudomonadota</taxon>
        <taxon>Alphaproteobacteria</taxon>
        <taxon>Rhodobacterales</taxon>
        <taxon>Paracoccaceae</taxon>
        <taxon>Meridianimarinicoccus</taxon>
    </lineage>
</organism>
<dbReference type="SUPFAM" id="SSF53474">
    <property type="entry name" value="alpha/beta-Hydrolases"/>
    <property type="match status" value="1"/>
</dbReference>
<dbReference type="PANTHER" id="PTHR43798">
    <property type="entry name" value="MONOACYLGLYCEROL LIPASE"/>
    <property type="match status" value="1"/>
</dbReference>
<sequence>MSDLRIEQIEAVDGPIEMAVAGNAAAGRPTLVLVHGIQGTRRIWDPLIPVLALDWRVIAPNLRGRGGSFVLADPDRYGIADFADDLAAVMDNITGNVVLVGWSMGGLVALEYVQRYGLERIAGLILASTSACLHAEGLEPAIWFRGKTPEALVEEARDRATRLKLADTAKNIAVAGAWLSAAQVDYRPVLDRIDVPALVLHGSADSECPLDHGRALAAGLTTSRLEVLTGCGHVPMAEQPDAVARSLANFAAGCEVASPS</sequence>
<dbReference type="InterPro" id="IPR050266">
    <property type="entry name" value="AB_hydrolase_sf"/>
</dbReference>
<keyword evidence="4" id="KW-1185">Reference proteome</keyword>
<dbReference type="GO" id="GO:0016787">
    <property type="term" value="F:hydrolase activity"/>
    <property type="evidence" value="ECO:0007669"/>
    <property type="project" value="UniProtKB-KW"/>
</dbReference>
<comment type="caution">
    <text evidence="3">The sequence shown here is derived from an EMBL/GenBank/DDBJ whole genome shotgun (WGS) entry which is preliminary data.</text>
</comment>
<evidence type="ECO:0000313" key="3">
    <source>
        <dbReference type="EMBL" id="MEV8468852.1"/>
    </source>
</evidence>
<dbReference type="PANTHER" id="PTHR43798:SF31">
    <property type="entry name" value="AB HYDROLASE SUPERFAMILY PROTEIN YCLE"/>
    <property type="match status" value="1"/>
</dbReference>
<protein>
    <submittedName>
        <fullName evidence="3">Alpha/beta hydrolase</fullName>
    </submittedName>
</protein>
<feature type="domain" description="AB hydrolase-1" evidence="2">
    <location>
        <begin position="31"/>
        <end position="245"/>
    </location>
</feature>
<dbReference type="InterPro" id="IPR000073">
    <property type="entry name" value="AB_hydrolase_1"/>
</dbReference>
<evidence type="ECO:0000256" key="1">
    <source>
        <dbReference type="ARBA" id="ARBA00022801"/>
    </source>
</evidence>
<dbReference type="EMBL" id="JBFBVU010000045">
    <property type="protein sequence ID" value="MEV8468852.1"/>
    <property type="molecule type" value="Genomic_DNA"/>
</dbReference>
<dbReference type="Proteomes" id="UP001553161">
    <property type="component" value="Unassembled WGS sequence"/>
</dbReference>
<gene>
    <name evidence="3" type="ORF">AB0T83_19025</name>
</gene>
<dbReference type="InterPro" id="IPR029058">
    <property type="entry name" value="AB_hydrolase_fold"/>
</dbReference>
<proteinExistence type="predicted"/>
<evidence type="ECO:0000259" key="2">
    <source>
        <dbReference type="Pfam" id="PF12697"/>
    </source>
</evidence>
<dbReference type="Pfam" id="PF12697">
    <property type="entry name" value="Abhydrolase_6"/>
    <property type="match status" value="1"/>
</dbReference>
<evidence type="ECO:0000313" key="4">
    <source>
        <dbReference type="Proteomes" id="UP001553161"/>
    </source>
</evidence>
<keyword evidence="1 3" id="KW-0378">Hydrolase</keyword>
<accession>A0ABV3LBB8</accession>
<reference evidence="3 4" key="1">
    <citation type="submission" date="2024-07" db="EMBL/GenBank/DDBJ databases">
        <authorList>
            <person name="Kang M."/>
        </authorList>
    </citation>
    <scope>NUCLEOTIDE SEQUENCE [LARGE SCALE GENOMIC DNA]</scope>
    <source>
        <strain evidence="3 4">DFM31</strain>
    </source>
</reference>